<evidence type="ECO:0000256" key="4">
    <source>
        <dbReference type="SAM" id="Phobius"/>
    </source>
</evidence>
<dbReference type="InterPro" id="IPR051127">
    <property type="entry name" value="Fungal_SecMet_Regulators"/>
</dbReference>
<reference evidence="5 6" key="1">
    <citation type="submission" date="2023-04" db="EMBL/GenBank/DDBJ databases">
        <title>Colletotrichum tabacum stain YC1 causing leaf anthracnose on Nicotiana tabacum(L.) cv.</title>
        <authorList>
            <person name="Ji Z."/>
            <person name="Wang M."/>
            <person name="Zhang J."/>
            <person name="Wang N."/>
            <person name="Zhou Z."/>
        </authorList>
    </citation>
    <scope>NUCLEOTIDE SEQUENCE [LARGE SCALE GENOMIC DNA]</scope>
    <source>
        <strain evidence="5 6">YC1</strain>
    </source>
</reference>
<evidence type="ECO:0000313" key="5">
    <source>
        <dbReference type="EMBL" id="KAK6222118.1"/>
    </source>
</evidence>
<comment type="caution">
    <text evidence="5">The sequence shown here is derived from an EMBL/GenBank/DDBJ whole genome shotgun (WGS) entry which is preliminary data.</text>
</comment>
<dbReference type="GO" id="GO:0005634">
    <property type="term" value="C:nucleus"/>
    <property type="evidence" value="ECO:0007669"/>
    <property type="project" value="TreeGrafter"/>
</dbReference>
<dbReference type="AlphaFoldDB" id="A0AAV9TIC9"/>
<keyword evidence="1" id="KW-0805">Transcription regulation</keyword>
<keyword evidence="3" id="KW-0539">Nucleus</keyword>
<dbReference type="GO" id="GO:0000978">
    <property type="term" value="F:RNA polymerase II cis-regulatory region sequence-specific DNA binding"/>
    <property type="evidence" value="ECO:0007669"/>
    <property type="project" value="TreeGrafter"/>
</dbReference>
<organism evidence="5 6">
    <name type="scientific">Colletotrichum tabaci</name>
    <dbReference type="NCBI Taxonomy" id="1209068"/>
    <lineage>
        <taxon>Eukaryota</taxon>
        <taxon>Fungi</taxon>
        <taxon>Dikarya</taxon>
        <taxon>Ascomycota</taxon>
        <taxon>Pezizomycotina</taxon>
        <taxon>Sordariomycetes</taxon>
        <taxon>Hypocreomycetidae</taxon>
        <taxon>Glomerellales</taxon>
        <taxon>Glomerellaceae</taxon>
        <taxon>Colletotrichum</taxon>
        <taxon>Colletotrichum destructivum species complex</taxon>
    </lineage>
</organism>
<keyword evidence="4" id="KW-0472">Membrane</keyword>
<keyword evidence="4" id="KW-0812">Transmembrane</keyword>
<sequence length="129" mass="14198">MLTTREFLIKHIMPQLDNGPSLTDISQEDNASPENKRRVADLSDACVDAAVFMSEMCSEALDSRTIMGNMCILKAWLFAAGLILAFSLLAPEVPQSRERAFYNALRVLDFLGHMNQFANKAPSTTGAVC</sequence>
<evidence type="ECO:0000256" key="2">
    <source>
        <dbReference type="ARBA" id="ARBA00023163"/>
    </source>
</evidence>
<accession>A0AAV9TIC9</accession>
<dbReference type="Proteomes" id="UP001327957">
    <property type="component" value="Unassembled WGS sequence"/>
</dbReference>
<dbReference type="EMBL" id="JASAOK010000019">
    <property type="protein sequence ID" value="KAK6222118.1"/>
    <property type="molecule type" value="Genomic_DNA"/>
</dbReference>
<dbReference type="GO" id="GO:0000981">
    <property type="term" value="F:DNA-binding transcription factor activity, RNA polymerase II-specific"/>
    <property type="evidence" value="ECO:0007669"/>
    <property type="project" value="TreeGrafter"/>
</dbReference>
<gene>
    <name evidence="5" type="ORF">QIS74_04373</name>
</gene>
<keyword evidence="4" id="KW-1133">Transmembrane helix</keyword>
<name>A0AAV9TIC9_9PEZI</name>
<dbReference type="PANTHER" id="PTHR47424">
    <property type="entry name" value="REGULATORY PROTEIN GAL4"/>
    <property type="match status" value="1"/>
</dbReference>
<keyword evidence="2" id="KW-0804">Transcription</keyword>
<dbReference type="PANTHER" id="PTHR47424:SF9">
    <property type="entry name" value="TAH-2"/>
    <property type="match status" value="1"/>
</dbReference>
<dbReference type="GO" id="GO:0000435">
    <property type="term" value="P:positive regulation of transcription from RNA polymerase II promoter by galactose"/>
    <property type="evidence" value="ECO:0007669"/>
    <property type="project" value="TreeGrafter"/>
</dbReference>
<evidence type="ECO:0000256" key="1">
    <source>
        <dbReference type="ARBA" id="ARBA00023015"/>
    </source>
</evidence>
<protein>
    <submittedName>
        <fullName evidence="5">C6 transcription factor</fullName>
    </submittedName>
</protein>
<feature type="transmembrane region" description="Helical" evidence="4">
    <location>
        <begin position="71"/>
        <end position="90"/>
    </location>
</feature>
<evidence type="ECO:0000313" key="6">
    <source>
        <dbReference type="Proteomes" id="UP001327957"/>
    </source>
</evidence>
<proteinExistence type="predicted"/>
<evidence type="ECO:0000256" key="3">
    <source>
        <dbReference type="ARBA" id="ARBA00023242"/>
    </source>
</evidence>
<keyword evidence="6" id="KW-1185">Reference proteome</keyword>